<dbReference type="OrthoDB" id="1898716at2759"/>
<proteinExistence type="predicted"/>
<comment type="caution">
    <text evidence="1">The sequence shown here is derived from an EMBL/GenBank/DDBJ whole genome shotgun (WGS) entry which is preliminary data.</text>
</comment>
<organism evidence="1">
    <name type="scientific">Tetraodon nigroviridis</name>
    <name type="common">Spotted green pufferfish</name>
    <name type="synonym">Chelonodon nigroviridis</name>
    <dbReference type="NCBI Taxonomy" id="99883"/>
    <lineage>
        <taxon>Eukaryota</taxon>
        <taxon>Metazoa</taxon>
        <taxon>Chordata</taxon>
        <taxon>Craniata</taxon>
        <taxon>Vertebrata</taxon>
        <taxon>Euteleostomi</taxon>
        <taxon>Actinopterygii</taxon>
        <taxon>Neopterygii</taxon>
        <taxon>Teleostei</taxon>
        <taxon>Neoteleostei</taxon>
        <taxon>Acanthomorphata</taxon>
        <taxon>Eupercaria</taxon>
        <taxon>Tetraodontiformes</taxon>
        <taxon>Tetradontoidea</taxon>
        <taxon>Tetraodontidae</taxon>
        <taxon>Tetraodon</taxon>
    </lineage>
</organism>
<dbReference type="KEGG" id="tng:GSTEN00024713G001"/>
<reference evidence="1" key="1">
    <citation type="journal article" date="2004" name="Nature">
        <title>Genome duplication in the teleost fish Tetraodon nigroviridis reveals the early vertebrate proto-karyotype.</title>
        <authorList>
            <person name="Jaillon O."/>
            <person name="Aury J.-M."/>
            <person name="Brunet F."/>
            <person name="Petit J.-L."/>
            <person name="Stange-Thomann N."/>
            <person name="Mauceli E."/>
            <person name="Bouneau L."/>
            <person name="Fischer C."/>
            <person name="Ozouf-Costaz C."/>
            <person name="Bernot A."/>
            <person name="Nicaud S."/>
            <person name="Jaffe D."/>
            <person name="Fisher S."/>
            <person name="Lutfalla G."/>
            <person name="Dossat C."/>
            <person name="Segurens B."/>
            <person name="Dasilva C."/>
            <person name="Salanoubat M."/>
            <person name="Levy M."/>
            <person name="Boudet N."/>
            <person name="Castellano S."/>
            <person name="Anthouard V."/>
            <person name="Jubin C."/>
            <person name="Castelli V."/>
            <person name="Katinka M."/>
            <person name="Vacherie B."/>
            <person name="Biemont C."/>
            <person name="Skalli Z."/>
            <person name="Cattolico L."/>
            <person name="Poulain J."/>
            <person name="De Berardinis V."/>
            <person name="Cruaud C."/>
            <person name="Duprat S."/>
            <person name="Brottier P."/>
            <person name="Coutanceau J.-P."/>
            <person name="Gouzy J."/>
            <person name="Parra G."/>
            <person name="Lardier G."/>
            <person name="Chapple C."/>
            <person name="McKernan K.J."/>
            <person name="McEwan P."/>
            <person name="Bosak S."/>
            <person name="Kellis M."/>
            <person name="Volff J.-N."/>
            <person name="Guigo R."/>
            <person name="Zody M.C."/>
            <person name="Mesirov J."/>
            <person name="Lindblad-Toh K."/>
            <person name="Birren B."/>
            <person name="Nusbaum C."/>
            <person name="Kahn D."/>
            <person name="Robinson-Rechavi M."/>
            <person name="Laudet V."/>
            <person name="Schachter V."/>
            <person name="Quetier F."/>
            <person name="Saurin W."/>
            <person name="Scarpelli C."/>
            <person name="Wincker P."/>
            <person name="Lander E.S."/>
            <person name="Weissenbach J."/>
            <person name="Roest Crollius H."/>
        </authorList>
    </citation>
    <scope>NUCLEOTIDE SEQUENCE [LARGE SCALE GENOMIC DNA]</scope>
</reference>
<accession>Q4S3C0</accession>
<gene>
    <name evidence="1" type="ORF">GSTENG00024713001</name>
</gene>
<sequence>MGRKKIQISRILDQRNRQVGKYSIITQKYQDKECEFDLCMLLVSFFRISFILLLKNKINI</sequence>
<reference evidence="1" key="2">
    <citation type="submission" date="2004-02" db="EMBL/GenBank/DDBJ databases">
        <authorList>
            <consortium name="Genoscope"/>
            <consortium name="Whitehead Institute Centre for Genome Research"/>
        </authorList>
    </citation>
    <scope>NUCLEOTIDE SEQUENCE</scope>
</reference>
<protein>
    <submittedName>
        <fullName evidence="1">(spotted green pufferfish) hypothetical protein</fullName>
    </submittedName>
</protein>
<evidence type="ECO:0000313" key="1">
    <source>
        <dbReference type="EMBL" id="CAG04862.1"/>
    </source>
</evidence>
<name>Q4S3C0_TETNG</name>
<dbReference type="EMBL" id="CAAE01014751">
    <property type="protein sequence ID" value="CAG04862.1"/>
    <property type="molecule type" value="Genomic_DNA"/>
</dbReference>
<dbReference type="AlphaFoldDB" id="Q4S3C0"/>